<evidence type="ECO:0000256" key="1">
    <source>
        <dbReference type="ARBA" id="ARBA00004651"/>
    </source>
</evidence>
<feature type="transmembrane region" description="Helical" evidence="7">
    <location>
        <begin position="29"/>
        <end position="47"/>
    </location>
</feature>
<evidence type="ECO:0000313" key="8">
    <source>
        <dbReference type="EMBL" id="QQP91679.1"/>
    </source>
</evidence>
<feature type="transmembrane region" description="Helical" evidence="7">
    <location>
        <begin position="202"/>
        <end position="223"/>
    </location>
</feature>
<name>A0ABX7BBB5_9PROT</name>
<evidence type="ECO:0000256" key="7">
    <source>
        <dbReference type="SAM" id="Phobius"/>
    </source>
</evidence>
<keyword evidence="9" id="KW-1185">Reference proteome</keyword>
<feature type="transmembrane region" description="Helical" evidence="7">
    <location>
        <begin position="121"/>
        <end position="142"/>
    </location>
</feature>
<sequence length="237" mass="24151">MTRAHSSPAGAVLTAPERAEPGRSGPAELWPLAAGLLLLALLWFGPLPERARGSFAAHMVMHMGVVAVAAPLLAVGVARAMPRLVSSFPPALAIVASALEFVAVWTWHAPALHDAARMDPTFFVLEQASFLAAGVLVWATAVGAPGDGRVAARAAGVCALLITSMHMVLLGGLLLFAPRPLYACAEVCSPAAALTPLGDQQLGGALMLVIGGSAYLAGGLALLSSVLRDRAPTGETA</sequence>
<keyword evidence="4 7" id="KW-1133">Transmembrane helix</keyword>
<protein>
    <submittedName>
        <fullName evidence="8">Cytochrome c oxidase assembly protein</fullName>
    </submittedName>
</protein>
<keyword evidence="3 7" id="KW-0812">Transmembrane</keyword>
<evidence type="ECO:0000256" key="3">
    <source>
        <dbReference type="ARBA" id="ARBA00022692"/>
    </source>
</evidence>
<evidence type="ECO:0000256" key="5">
    <source>
        <dbReference type="ARBA" id="ARBA00023136"/>
    </source>
</evidence>
<dbReference type="Proteomes" id="UP000595197">
    <property type="component" value="Chromosome"/>
</dbReference>
<dbReference type="InterPro" id="IPR019108">
    <property type="entry name" value="Caa3_assmbl_CtaG-rel"/>
</dbReference>
<feature type="region of interest" description="Disordered" evidence="6">
    <location>
        <begin position="1"/>
        <end position="24"/>
    </location>
</feature>
<evidence type="ECO:0000256" key="6">
    <source>
        <dbReference type="SAM" id="MobiDB-lite"/>
    </source>
</evidence>
<proteinExistence type="predicted"/>
<feature type="transmembrane region" description="Helical" evidence="7">
    <location>
        <begin position="154"/>
        <end position="177"/>
    </location>
</feature>
<dbReference type="Pfam" id="PF09678">
    <property type="entry name" value="Caa3_CtaG"/>
    <property type="match status" value="1"/>
</dbReference>
<feature type="transmembrane region" description="Helical" evidence="7">
    <location>
        <begin position="59"/>
        <end position="78"/>
    </location>
</feature>
<evidence type="ECO:0000256" key="4">
    <source>
        <dbReference type="ARBA" id="ARBA00022989"/>
    </source>
</evidence>
<reference evidence="8" key="1">
    <citation type="submission" date="2021-02" db="EMBL/GenBank/DDBJ databases">
        <title>Skermanella TT6 skin isolate.</title>
        <authorList>
            <person name="Lee K."/>
            <person name="Ganzorig M."/>
        </authorList>
    </citation>
    <scope>NUCLEOTIDE SEQUENCE</scope>
    <source>
        <strain evidence="8">TT6</strain>
    </source>
</reference>
<gene>
    <name evidence="8" type="ORF">IGS68_10960</name>
</gene>
<accession>A0ABX7BBB5</accession>
<feature type="transmembrane region" description="Helical" evidence="7">
    <location>
        <begin position="90"/>
        <end position="109"/>
    </location>
</feature>
<organism evidence="8 9">
    <name type="scientific">Skermanella cutis</name>
    <dbReference type="NCBI Taxonomy" id="2775420"/>
    <lineage>
        <taxon>Bacteria</taxon>
        <taxon>Pseudomonadati</taxon>
        <taxon>Pseudomonadota</taxon>
        <taxon>Alphaproteobacteria</taxon>
        <taxon>Rhodospirillales</taxon>
        <taxon>Azospirillaceae</taxon>
        <taxon>Skermanella</taxon>
    </lineage>
</organism>
<dbReference type="EMBL" id="CP067420">
    <property type="protein sequence ID" value="QQP91679.1"/>
    <property type="molecule type" value="Genomic_DNA"/>
</dbReference>
<keyword evidence="5 7" id="KW-0472">Membrane</keyword>
<evidence type="ECO:0000256" key="2">
    <source>
        <dbReference type="ARBA" id="ARBA00022475"/>
    </source>
</evidence>
<keyword evidence="2" id="KW-1003">Cell membrane</keyword>
<dbReference type="RefSeq" id="WP_201079845.1">
    <property type="nucleotide sequence ID" value="NZ_CP067420.1"/>
</dbReference>
<evidence type="ECO:0000313" key="9">
    <source>
        <dbReference type="Proteomes" id="UP000595197"/>
    </source>
</evidence>
<comment type="subcellular location">
    <subcellularLocation>
        <location evidence="1">Cell membrane</location>
        <topology evidence="1">Multi-pass membrane protein</topology>
    </subcellularLocation>
</comment>